<reference evidence="2" key="1">
    <citation type="journal article" date="2020" name="Cell">
        <title>Large-Scale Comparative Analyses of Tick Genomes Elucidate Their Genetic Diversity and Vector Capacities.</title>
        <authorList>
            <consortium name="Tick Genome and Microbiome Consortium (TIGMIC)"/>
            <person name="Jia N."/>
            <person name="Wang J."/>
            <person name="Shi W."/>
            <person name="Du L."/>
            <person name="Sun Y."/>
            <person name="Zhan W."/>
            <person name="Jiang J.F."/>
            <person name="Wang Q."/>
            <person name="Zhang B."/>
            <person name="Ji P."/>
            <person name="Bell-Sakyi L."/>
            <person name="Cui X.M."/>
            <person name="Yuan T.T."/>
            <person name="Jiang B.G."/>
            <person name="Yang W.F."/>
            <person name="Lam T.T."/>
            <person name="Chang Q.C."/>
            <person name="Ding S.J."/>
            <person name="Wang X.J."/>
            <person name="Zhu J.G."/>
            <person name="Ruan X.D."/>
            <person name="Zhao L."/>
            <person name="Wei J.T."/>
            <person name="Ye R.Z."/>
            <person name="Que T.C."/>
            <person name="Du C.H."/>
            <person name="Zhou Y.H."/>
            <person name="Cheng J.X."/>
            <person name="Dai P.F."/>
            <person name="Guo W.B."/>
            <person name="Han X.H."/>
            <person name="Huang E.J."/>
            <person name="Li L.F."/>
            <person name="Wei W."/>
            <person name="Gao Y.C."/>
            <person name="Liu J.Z."/>
            <person name="Shao H.Z."/>
            <person name="Wang X."/>
            <person name="Wang C.C."/>
            <person name="Yang T.C."/>
            <person name="Huo Q.B."/>
            <person name="Li W."/>
            <person name="Chen H.Y."/>
            <person name="Chen S.E."/>
            <person name="Zhou L.G."/>
            <person name="Ni X.B."/>
            <person name="Tian J.H."/>
            <person name="Sheng Y."/>
            <person name="Liu T."/>
            <person name="Pan Y.S."/>
            <person name="Xia L.Y."/>
            <person name="Li J."/>
            <person name="Zhao F."/>
            <person name="Cao W.C."/>
        </authorList>
    </citation>
    <scope>NUCLEOTIDE SEQUENCE</scope>
    <source>
        <strain evidence="2">Rsan-2018</strain>
    </source>
</reference>
<name>A0A9D4T7Q2_RHISA</name>
<evidence type="ECO:0000313" key="3">
    <source>
        <dbReference type="Proteomes" id="UP000821837"/>
    </source>
</evidence>
<reference evidence="2" key="2">
    <citation type="submission" date="2021-09" db="EMBL/GenBank/DDBJ databases">
        <authorList>
            <person name="Jia N."/>
            <person name="Wang J."/>
            <person name="Shi W."/>
            <person name="Du L."/>
            <person name="Sun Y."/>
            <person name="Zhan W."/>
            <person name="Jiang J."/>
            <person name="Wang Q."/>
            <person name="Zhang B."/>
            <person name="Ji P."/>
            <person name="Sakyi L.B."/>
            <person name="Cui X."/>
            <person name="Yuan T."/>
            <person name="Jiang B."/>
            <person name="Yang W."/>
            <person name="Lam T.T.-Y."/>
            <person name="Chang Q."/>
            <person name="Ding S."/>
            <person name="Wang X."/>
            <person name="Zhu J."/>
            <person name="Ruan X."/>
            <person name="Zhao L."/>
            <person name="Wei J."/>
            <person name="Que T."/>
            <person name="Du C."/>
            <person name="Cheng J."/>
            <person name="Dai P."/>
            <person name="Han X."/>
            <person name="Huang E."/>
            <person name="Gao Y."/>
            <person name="Liu J."/>
            <person name="Shao H."/>
            <person name="Ye R."/>
            <person name="Li L."/>
            <person name="Wei W."/>
            <person name="Wang X."/>
            <person name="Wang C."/>
            <person name="Huo Q."/>
            <person name="Li W."/>
            <person name="Guo W."/>
            <person name="Chen H."/>
            <person name="Chen S."/>
            <person name="Zhou L."/>
            <person name="Zhou L."/>
            <person name="Ni X."/>
            <person name="Tian J."/>
            <person name="Zhou Y."/>
            <person name="Sheng Y."/>
            <person name="Liu T."/>
            <person name="Pan Y."/>
            <person name="Xia L."/>
            <person name="Li J."/>
            <person name="Zhao F."/>
            <person name="Cao W."/>
        </authorList>
    </citation>
    <scope>NUCLEOTIDE SEQUENCE</scope>
    <source>
        <strain evidence="2">Rsan-2018</strain>
        <tissue evidence="2">Larvae</tissue>
    </source>
</reference>
<accession>A0A9D4T7Q2</accession>
<dbReference type="EMBL" id="JABSTV010001246">
    <property type="protein sequence ID" value="KAH7976270.1"/>
    <property type="molecule type" value="Genomic_DNA"/>
</dbReference>
<feature type="region of interest" description="Disordered" evidence="1">
    <location>
        <begin position="36"/>
        <end position="56"/>
    </location>
</feature>
<dbReference type="Proteomes" id="UP000821837">
    <property type="component" value="Chromosome 10"/>
</dbReference>
<gene>
    <name evidence="2" type="ORF">HPB52_010439</name>
</gene>
<feature type="compositionally biased region" description="Polar residues" evidence="1">
    <location>
        <begin position="97"/>
        <end position="111"/>
    </location>
</feature>
<evidence type="ECO:0000256" key="1">
    <source>
        <dbReference type="SAM" id="MobiDB-lite"/>
    </source>
</evidence>
<keyword evidence="3" id="KW-1185">Reference proteome</keyword>
<feature type="region of interest" description="Disordered" evidence="1">
    <location>
        <begin position="79"/>
        <end position="114"/>
    </location>
</feature>
<dbReference type="AlphaFoldDB" id="A0A9D4T7Q2"/>
<protein>
    <submittedName>
        <fullName evidence="2">Uncharacterized protein</fullName>
    </submittedName>
</protein>
<evidence type="ECO:0000313" key="2">
    <source>
        <dbReference type="EMBL" id="KAH7976270.1"/>
    </source>
</evidence>
<proteinExistence type="predicted"/>
<organism evidence="2 3">
    <name type="scientific">Rhipicephalus sanguineus</name>
    <name type="common">Brown dog tick</name>
    <name type="synonym">Ixodes sanguineus</name>
    <dbReference type="NCBI Taxonomy" id="34632"/>
    <lineage>
        <taxon>Eukaryota</taxon>
        <taxon>Metazoa</taxon>
        <taxon>Ecdysozoa</taxon>
        <taxon>Arthropoda</taxon>
        <taxon>Chelicerata</taxon>
        <taxon>Arachnida</taxon>
        <taxon>Acari</taxon>
        <taxon>Parasitiformes</taxon>
        <taxon>Ixodida</taxon>
        <taxon>Ixodoidea</taxon>
        <taxon>Ixodidae</taxon>
        <taxon>Rhipicephalinae</taxon>
        <taxon>Rhipicephalus</taxon>
        <taxon>Rhipicephalus</taxon>
    </lineage>
</organism>
<comment type="caution">
    <text evidence="2">The sequence shown here is derived from an EMBL/GenBank/DDBJ whole genome shotgun (WGS) entry which is preliminary data.</text>
</comment>
<sequence>MHPVHDLQRRKRRAIAILKQHGRREGVLFVDAARYSRHSGDGNGEQPQPPPLQQNVRDELGCHHHHRYYCYDNNGNSASANIKDKASQQRRSHKSNSRNANGQRPTGTLPNHNERAHLVARQLTRRDAVTKGAGAAIVLRDSGGGTAVEATGSGAAAIDTTTTSIVAATEVVAQGARDQIYADC</sequence>